<comment type="subcellular location">
    <subcellularLocation>
        <location evidence="4">Cell inner membrane</location>
        <topology evidence="4">Single-pass membrane protein</topology>
        <orientation evidence="4">Cytoplasmic side</orientation>
    </subcellularLocation>
</comment>
<gene>
    <name evidence="4 6" type="primary">lapB</name>
    <name evidence="6" type="ORF">NFG58_08535</name>
</gene>
<comment type="similarity">
    <text evidence="4">Belongs to the LapB family.</text>
</comment>
<dbReference type="PANTHER" id="PTHR45586">
    <property type="entry name" value="TPR REPEAT-CONTAINING PROTEIN PA4667"/>
    <property type="match status" value="1"/>
</dbReference>
<keyword evidence="3 4" id="KW-0802">TPR repeat</keyword>
<keyword evidence="4" id="KW-1133">Transmembrane helix</keyword>
<dbReference type="InterPro" id="IPR011990">
    <property type="entry name" value="TPR-like_helical_dom_sf"/>
</dbReference>
<dbReference type="GO" id="GO:0009898">
    <property type="term" value="C:cytoplasmic side of plasma membrane"/>
    <property type="evidence" value="ECO:0007669"/>
    <property type="project" value="UniProtKB-UniRule"/>
</dbReference>
<dbReference type="Pfam" id="PF18073">
    <property type="entry name" value="Zn_ribbon_LapB"/>
    <property type="match status" value="1"/>
</dbReference>
<feature type="binding site" evidence="4">
    <location>
        <position position="363"/>
    </location>
    <ligand>
        <name>Fe cation</name>
        <dbReference type="ChEBI" id="CHEBI:24875"/>
    </ligand>
</feature>
<feature type="topological domain" description="Cytoplasmic" evidence="4">
    <location>
        <begin position="22"/>
        <end position="392"/>
    </location>
</feature>
<evidence type="ECO:0000256" key="3">
    <source>
        <dbReference type="ARBA" id="ARBA00022803"/>
    </source>
</evidence>
<evidence type="ECO:0000256" key="2">
    <source>
        <dbReference type="ARBA" id="ARBA00022737"/>
    </source>
</evidence>
<protein>
    <recommendedName>
        <fullName evidence="4">Lipopolysaccharide assembly protein B</fullName>
    </recommendedName>
</protein>
<dbReference type="EMBL" id="CP098827">
    <property type="protein sequence ID" value="XBO72732.1"/>
    <property type="molecule type" value="Genomic_DNA"/>
</dbReference>
<dbReference type="SUPFAM" id="SSF48452">
    <property type="entry name" value="TPR-like"/>
    <property type="match status" value="2"/>
</dbReference>
<evidence type="ECO:0000313" key="6">
    <source>
        <dbReference type="EMBL" id="XBO72732.1"/>
    </source>
</evidence>
<feature type="binding site" evidence="4">
    <location>
        <position position="374"/>
    </location>
    <ligand>
        <name>Fe cation</name>
        <dbReference type="ChEBI" id="CHEBI:24875"/>
    </ligand>
</feature>
<name>A0AAU7KMJ3_9GAMM</name>
<keyword evidence="4" id="KW-1003">Cell membrane</keyword>
<sequence>MPDLLLLGLLVVALAIGWALGRRESRQQERPAPSLHRDYFVGLNYLLNDQQDRAIETFISALEVNSDTIETHVTLGNLFRSRGEADRAVKIHQNLLARPFLDGHQGAWVQLELSRDFLQLGLHDRAERLLKGLVKEETHAEVRHHAKRLLVDLFEREGEWQQAIDEAVPQLTRRHDDLRRAAAHWHCELAAEARASNSHGIARKHLKQALSIDERCIRANMIQAELCHDTGQYRQALKHLDRIPQQDADFIPTLLEPLERTYQLLDDAEGLIAHLHRLLELNPCTSVMLLLAQTLRQVRGSDEEAIALITEQLRKEPSLGGVDYLMGLYQRSEASEGDPRFDLLRQHTQPLIKALPRHRCRRCGFSGEHLHWQCPRCRNWGTTKPITGIEGE</sequence>
<keyword evidence="2 4" id="KW-0677">Repeat</keyword>
<dbReference type="AlphaFoldDB" id="A0AAU7KMJ3"/>
<evidence type="ECO:0000256" key="1">
    <source>
        <dbReference type="ARBA" id="ARBA00022723"/>
    </source>
</evidence>
<feature type="binding site" evidence="4">
    <location>
        <position position="377"/>
    </location>
    <ligand>
        <name>Fe cation</name>
        <dbReference type="ChEBI" id="CHEBI:24875"/>
    </ligand>
</feature>
<feature type="binding site" evidence="4">
    <location>
        <position position="360"/>
    </location>
    <ligand>
        <name>Fe cation</name>
        <dbReference type="ChEBI" id="CHEBI:24875"/>
    </ligand>
</feature>
<dbReference type="PANTHER" id="PTHR45586:SF1">
    <property type="entry name" value="LIPOPOLYSACCHARIDE ASSEMBLY PROTEIN B"/>
    <property type="match status" value="1"/>
</dbReference>
<dbReference type="Pfam" id="PF14559">
    <property type="entry name" value="TPR_19"/>
    <property type="match status" value="1"/>
</dbReference>
<keyword evidence="4" id="KW-0408">Iron</keyword>
<dbReference type="Pfam" id="PF13176">
    <property type="entry name" value="TPR_7"/>
    <property type="match status" value="1"/>
</dbReference>
<dbReference type="GO" id="GO:0005506">
    <property type="term" value="F:iron ion binding"/>
    <property type="evidence" value="ECO:0007669"/>
    <property type="project" value="UniProtKB-UniRule"/>
</dbReference>
<dbReference type="GO" id="GO:0046890">
    <property type="term" value="P:regulation of lipid biosynthetic process"/>
    <property type="evidence" value="ECO:0007669"/>
    <property type="project" value="UniProtKB-UniRule"/>
</dbReference>
<reference evidence="6" key="1">
    <citation type="submission" date="2022-06" db="EMBL/GenBank/DDBJ databases">
        <title>A novel DMS-producing enzyme.</title>
        <authorList>
            <person name="Zhang Y."/>
        </authorList>
    </citation>
    <scope>NUCLEOTIDE SEQUENCE</scope>
    <source>
        <strain evidence="6">RT37</strain>
    </source>
</reference>
<evidence type="ECO:0000256" key="4">
    <source>
        <dbReference type="HAMAP-Rule" id="MF_00994"/>
    </source>
</evidence>
<keyword evidence="4" id="KW-0997">Cell inner membrane</keyword>
<dbReference type="InterPro" id="IPR019734">
    <property type="entry name" value="TPR_rpt"/>
</dbReference>
<dbReference type="NCBIfam" id="NF008757">
    <property type="entry name" value="PRK11788.1-5"/>
    <property type="match status" value="1"/>
</dbReference>
<dbReference type="InterPro" id="IPR051012">
    <property type="entry name" value="CellSynth/LPSAsmb/PSIAsmb"/>
</dbReference>
<dbReference type="RefSeq" id="WP_348827962.1">
    <property type="nucleotide sequence ID" value="NZ_CP098827.1"/>
</dbReference>
<keyword evidence="4" id="KW-0812">Transmembrane</keyword>
<evidence type="ECO:0000259" key="5">
    <source>
        <dbReference type="Pfam" id="PF18073"/>
    </source>
</evidence>
<dbReference type="GO" id="GO:0008653">
    <property type="term" value="P:lipopolysaccharide metabolic process"/>
    <property type="evidence" value="ECO:0007669"/>
    <property type="project" value="InterPro"/>
</dbReference>
<comment type="function">
    <text evidence="4">Modulates cellular lipopolysaccharide (LPS) levels by regulating LpxC, which is involved in lipid A biosynthesis. May act by modulating the proteolytic activity of FtsH towards LpxC. May also coordinate assembly of proteins involved in LPS synthesis at the plasma membrane.</text>
</comment>
<dbReference type="InterPro" id="IPR030865">
    <property type="entry name" value="LapB"/>
</dbReference>
<dbReference type="Gene3D" id="1.25.40.10">
    <property type="entry name" value="Tetratricopeptide repeat domain"/>
    <property type="match status" value="1"/>
</dbReference>
<dbReference type="InterPro" id="IPR041166">
    <property type="entry name" value="Rubredoxin_2"/>
</dbReference>
<keyword evidence="4" id="KW-0472">Membrane</keyword>
<proteinExistence type="inferred from homology"/>
<dbReference type="HAMAP" id="MF_00994">
    <property type="entry name" value="LPS_assembly_LapB"/>
    <property type="match status" value="1"/>
</dbReference>
<keyword evidence="1 4" id="KW-0479">Metal-binding</keyword>
<feature type="domain" description="LapB rubredoxin metal binding" evidence="5">
    <location>
        <begin position="358"/>
        <end position="384"/>
    </location>
</feature>
<organism evidence="6">
    <name type="scientific">Halomonas sp. RT37</name>
    <dbReference type="NCBI Taxonomy" id="2950872"/>
    <lineage>
        <taxon>Bacteria</taxon>
        <taxon>Pseudomonadati</taxon>
        <taxon>Pseudomonadota</taxon>
        <taxon>Gammaproteobacteria</taxon>
        <taxon>Oceanospirillales</taxon>
        <taxon>Halomonadaceae</taxon>
        <taxon>Halomonas</taxon>
    </lineage>
</organism>
<accession>A0AAU7KMJ3</accession>
<dbReference type="Pfam" id="PF13432">
    <property type="entry name" value="TPR_16"/>
    <property type="match status" value="1"/>
</dbReference>